<evidence type="ECO:0000313" key="1">
    <source>
        <dbReference type="EMBL" id="MFB9075774.1"/>
    </source>
</evidence>
<reference evidence="1 2" key="1">
    <citation type="submission" date="2024-09" db="EMBL/GenBank/DDBJ databases">
        <authorList>
            <person name="Sun Q."/>
            <person name="Mori K."/>
        </authorList>
    </citation>
    <scope>NUCLEOTIDE SEQUENCE [LARGE SCALE GENOMIC DNA]</scope>
    <source>
        <strain evidence="1 2">CCM 7609</strain>
    </source>
</reference>
<dbReference type="Proteomes" id="UP001589575">
    <property type="component" value="Unassembled WGS sequence"/>
</dbReference>
<name>A0ABV5GA39_9MICC</name>
<comment type="caution">
    <text evidence="1">The sequence shown here is derived from an EMBL/GenBank/DDBJ whole genome shotgun (WGS) entry which is preliminary data.</text>
</comment>
<protein>
    <submittedName>
        <fullName evidence="1">Uncharacterized protein</fullName>
    </submittedName>
</protein>
<evidence type="ECO:0000313" key="2">
    <source>
        <dbReference type="Proteomes" id="UP001589575"/>
    </source>
</evidence>
<organism evidence="1 2">
    <name type="scientific">Citricoccus parietis</name>
    <dbReference type="NCBI Taxonomy" id="592307"/>
    <lineage>
        <taxon>Bacteria</taxon>
        <taxon>Bacillati</taxon>
        <taxon>Actinomycetota</taxon>
        <taxon>Actinomycetes</taxon>
        <taxon>Micrococcales</taxon>
        <taxon>Micrococcaceae</taxon>
        <taxon>Citricoccus</taxon>
    </lineage>
</organism>
<accession>A0ABV5GA39</accession>
<gene>
    <name evidence="1" type="ORF">ACFFX0_33330</name>
</gene>
<keyword evidence="2" id="KW-1185">Reference proteome</keyword>
<dbReference type="EMBL" id="JBHMFI010000029">
    <property type="protein sequence ID" value="MFB9075774.1"/>
    <property type="molecule type" value="Genomic_DNA"/>
</dbReference>
<proteinExistence type="predicted"/>
<sequence length="101" mass="11072">MAILGGGFVMGVLGNPDVDRVMEDYRRLFPQVDEAWPGKGVGSRGFRGHRPQGDGRRDLRTCSVSIHNGLGFEAHEEWIRWCRGDAAIAACSASRLLTSTI</sequence>